<dbReference type="EMBL" id="QKYT01000345">
    <property type="protein sequence ID" value="RIA86777.1"/>
    <property type="molecule type" value="Genomic_DNA"/>
</dbReference>
<organism evidence="2 3">
    <name type="scientific">Glomus cerebriforme</name>
    <dbReference type="NCBI Taxonomy" id="658196"/>
    <lineage>
        <taxon>Eukaryota</taxon>
        <taxon>Fungi</taxon>
        <taxon>Fungi incertae sedis</taxon>
        <taxon>Mucoromycota</taxon>
        <taxon>Glomeromycotina</taxon>
        <taxon>Glomeromycetes</taxon>
        <taxon>Glomerales</taxon>
        <taxon>Glomeraceae</taxon>
        <taxon>Glomus</taxon>
    </lineage>
</organism>
<feature type="domain" description="Arrestin-like N-terminal" evidence="1">
    <location>
        <begin position="78"/>
        <end position="197"/>
    </location>
</feature>
<dbReference type="InterPro" id="IPR050357">
    <property type="entry name" value="Arrestin_domain-protein"/>
</dbReference>
<name>A0A397SS40_9GLOM</name>
<dbReference type="STRING" id="658196.A0A397SS40"/>
<dbReference type="GO" id="GO:0005829">
    <property type="term" value="C:cytosol"/>
    <property type="evidence" value="ECO:0007669"/>
    <property type="project" value="TreeGrafter"/>
</dbReference>
<dbReference type="PANTHER" id="PTHR11188">
    <property type="entry name" value="ARRESTIN DOMAIN CONTAINING PROTEIN"/>
    <property type="match status" value="1"/>
</dbReference>
<gene>
    <name evidence="2" type="ORF">C1645_318331</name>
</gene>
<dbReference type="AlphaFoldDB" id="A0A397SS40"/>
<dbReference type="PANTHER" id="PTHR11188:SF17">
    <property type="entry name" value="FI21816P1"/>
    <property type="match status" value="1"/>
</dbReference>
<dbReference type="Pfam" id="PF00339">
    <property type="entry name" value="Arrestin_N"/>
    <property type="match status" value="1"/>
</dbReference>
<dbReference type="GO" id="GO:0070086">
    <property type="term" value="P:ubiquitin-dependent endocytosis"/>
    <property type="evidence" value="ECO:0007669"/>
    <property type="project" value="TreeGrafter"/>
</dbReference>
<dbReference type="GO" id="GO:0005886">
    <property type="term" value="C:plasma membrane"/>
    <property type="evidence" value="ECO:0007669"/>
    <property type="project" value="TreeGrafter"/>
</dbReference>
<evidence type="ECO:0000313" key="3">
    <source>
        <dbReference type="Proteomes" id="UP000265703"/>
    </source>
</evidence>
<dbReference type="Proteomes" id="UP000265703">
    <property type="component" value="Unassembled WGS sequence"/>
</dbReference>
<dbReference type="GO" id="GO:0031625">
    <property type="term" value="F:ubiquitin protein ligase binding"/>
    <property type="evidence" value="ECO:0007669"/>
    <property type="project" value="TreeGrafter"/>
</dbReference>
<evidence type="ECO:0000259" key="1">
    <source>
        <dbReference type="Pfam" id="PF00339"/>
    </source>
</evidence>
<accession>A0A397SS40</accession>
<comment type="caution">
    <text evidence="2">The sequence shown here is derived from an EMBL/GenBank/DDBJ whole genome shotgun (WGS) entry which is preliminary data.</text>
</comment>
<dbReference type="Gene3D" id="2.60.40.640">
    <property type="match status" value="1"/>
</dbReference>
<keyword evidence="3" id="KW-1185">Reference proteome</keyword>
<proteinExistence type="predicted"/>
<sequence length="277" mass="30123">MSVISGGSDYDRIPLGSPSSVSSFPINQDYIGTQSVMSSSITAANSILPPEQANINFKPTTTAVTKISKLKLHVLLDSTIYTAGGILTGRLVLTSASARSLKLGEISVELTAYEELTVKEYTASQSFLSSRLVFQSENLPPSNAVHGPKENGYWMAKKGKTTFPFAFKIPIDAPSSVNYGNLAFLKYVVTGVVQFMNNNKVDTLFRSKEAFVVEAWDGQNPIYKQPVDGINMKQLWMGGSGAVTLEGTLTETLFQSGGNVSVQVRVKNETKRRVNYN</sequence>
<evidence type="ECO:0000313" key="2">
    <source>
        <dbReference type="EMBL" id="RIA86777.1"/>
    </source>
</evidence>
<dbReference type="GO" id="GO:0030674">
    <property type="term" value="F:protein-macromolecule adaptor activity"/>
    <property type="evidence" value="ECO:0007669"/>
    <property type="project" value="TreeGrafter"/>
</dbReference>
<dbReference type="InterPro" id="IPR014752">
    <property type="entry name" value="Arrestin-like_C"/>
</dbReference>
<protein>
    <recommendedName>
        <fullName evidence="1">Arrestin-like N-terminal domain-containing protein</fullName>
    </recommendedName>
</protein>
<dbReference type="InterPro" id="IPR011021">
    <property type="entry name" value="Arrestin-like_N"/>
</dbReference>
<reference evidence="2 3" key="1">
    <citation type="submission" date="2018-06" db="EMBL/GenBank/DDBJ databases">
        <title>Comparative genomics reveals the genomic features of Rhizophagus irregularis, R. cerebriforme, R. diaphanum and Gigaspora rosea, and their symbiotic lifestyle signature.</title>
        <authorList>
            <person name="Morin E."/>
            <person name="San Clemente H."/>
            <person name="Chen E.C.H."/>
            <person name="De La Providencia I."/>
            <person name="Hainaut M."/>
            <person name="Kuo A."/>
            <person name="Kohler A."/>
            <person name="Murat C."/>
            <person name="Tang N."/>
            <person name="Roy S."/>
            <person name="Loubradou J."/>
            <person name="Henrissat B."/>
            <person name="Grigoriev I.V."/>
            <person name="Corradi N."/>
            <person name="Roux C."/>
            <person name="Martin F.M."/>
        </authorList>
    </citation>
    <scope>NUCLEOTIDE SEQUENCE [LARGE SCALE GENOMIC DNA]</scope>
    <source>
        <strain evidence="2 3">DAOM 227022</strain>
    </source>
</reference>
<dbReference type="OrthoDB" id="298939at2759"/>